<dbReference type="EMBL" id="WKOD01000004">
    <property type="protein sequence ID" value="MSA68006.1"/>
    <property type="molecule type" value="Genomic_DNA"/>
</dbReference>
<dbReference type="GO" id="GO:0004519">
    <property type="term" value="F:endonuclease activity"/>
    <property type="evidence" value="ECO:0007669"/>
    <property type="project" value="UniProtKB-KW"/>
</dbReference>
<dbReference type="GO" id="GO:0032259">
    <property type="term" value="P:methylation"/>
    <property type="evidence" value="ECO:0007669"/>
    <property type="project" value="InterPro"/>
</dbReference>
<dbReference type="InterPro" id="IPR002052">
    <property type="entry name" value="DNA_methylase_N6_adenine_CS"/>
</dbReference>
<accession>A0A6A8HA86</accession>
<sequence>MSKKMFDMVIGNPPYQEQNNTNGRQPPVYNLFMDAVEDTSNIVELITPSRFLFNVGQTSKKWNKKKLSDEHFTVLEYFENSSDVFPNTDIKGGVAITLRNNEKNYGAIKNYIPYKEMVSVVEKVFLSTEKNKFLNSVISPRGNYRTTDIFFDDFSYASERLGKGTGNMIASNFFEKLPEVSDDGKNNLSLSVKLLAIIGKKRTVCYLQKKYLQDNDFLSLYNVACPKASGSGYFGEKITGTEILAPNEGATDTFISIGKFNDVIEAKNFQKYIKTKFFRSLLGIKKVTQDNPKSVWSLIPIQDFTAESDIDWSKSIPEIDQRLYEKYGLNEKEINFIETHVKEMA</sequence>
<dbReference type="AlphaFoldDB" id="A0A6A8HA86"/>
<dbReference type="InterPro" id="IPR011639">
    <property type="entry name" value="MethylTrfase_TaqI-like_dom"/>
</dbReference>
<dbReference type="SUPFAM" id="SSF53335">
    <property type="entry name" value="S-adenosyl-L-methionine-dependent methyltransferases"/>
    <property type="match status" value="1"/>
</dbReference>
<keyword evidence="2" id="KW-0255">Endonuclease</keyword>
<name>A0A6A8HA86_9LACO</name>
<proteinExistence type="predicted"/>
<dbReference type="GO" id="GO:0009007">
    <property type="term" value="F:site-specific DNA-methyltransferase (adenine-specific) activity"/>
    <property type="evidence" value="ECO:0007669"/>
    <property type="project" value="UniProtKB-EC"/>
</dbReference>
<dbReference type="InterPro" id="IPR029063">
    <property type="entry name" value="SAM-dependent_MTases_sf"/>
</dbReference>
<reference evidence="2" key="1">
    <citation type="journal article" date="2019" name="Nat. Med.">
        <title>A library of human gut bacterial isolates paired with longitudinal multiomics data enables mechanistic microbiome research.</title>
        <authorList>
            <person name="Poyet M."/>
            <person name="Groussin M."/>
            <person name="Gibbons S.M."/>
            <person name="Avila-Pacheco J."/>
            <person name="Jiang X."/>
            <person name="Kearney S.M."/>
            <person name="Perrotta A.R."/>
            <person name="Berdy B."/>
            <person name="Zhao S."/>
            <person name="Lieberman T.D."/>
            <person name="Swanson P.K."/>
            <person name="Smith M."/>
            <person name="Roesemann S."/>
            <person name="Alexander J.E."/>
            <person name="Rich S.A."/>
            <person name="Livny J."/>
            <person name="Vlamakis H."/>
            <person name="Clish C."/>
            <person name="Bullock K."/>
            <person name="Deik A."/>
            <person name="Scott J."/>
            <person name="Pierce K.A."/>
            <person name="Xavier R.J."/>
            <person name="Alm E.J."/>
        </authorList>
    </citation>
    <scope>NUCLEOTIDE SEQUENCE</scope>
    <source>
        <strain evidence="2">BIOML-A18</strain>
    </source>
</reference>
<dbReference type="RefSeq" id="WP_154236729.1">
    <property type="nucleotide sequence ID" value="NZ_WKNS01000006.1"/>
</dbReference>
<comment type="caution">
    <text evidence="2">The sequence shown here is derived from an EMBL/GenBank/DDBJ whole genome shotgun (WGS) entry which is preliminary data.</text>
</comment>
<keyword evidence="2" id="KW-0540">Nuclease</keyword>
<dbReference type="Pfam" id="PF07669">
    <property type="entry name" value="Eco57I"/>
    <property type="match status" value="1"/>
</dbReference>
<organism evidence="2">
    <name type="scientific">Ligilactobacillus ruminis</name>
    <dbReference type="NCBI Taxonomy" id="1623"/>
    <lineage>
        <taxon>Bacteria</taxon>
        <taxon>Bacillati</taxon>
        <taxon>Bacillota</taxon>
        <taxon>Bacilli</taxon>
        <taxon>Lactobacillales</taxon>
        <taxon>Lactobacillaceae</taxon>
        <taxon>Ligilactobacillus</taxon>
    </lineage>
</organism>
<dbReference type="PROSITE" id="PS00092">
    <property type="entry name" value="N6_MTASE"/>
    <property type="match status" value="1"/>
</dbReference>
<protein>
    <submittedName>
        <fullName evidence="2">Restriction endonuclease</fullName>
    </submittedName>
</protein>
<evidence type="ECO:0000313" key="2">
    <source>
        <dbReference type="EMBL" id="MSA68006.1"/>
    </source>
</evidence>
<feature type="domain" description="Type II methyltransferase M.TaqI-like" evidence="1">
    <location>
        <begin position="3"/>
        <end position="85"/>
    </location>
</feature>
<dbReference type="GO" id="GO:0003676">
    <property type="term" value="F:nucleic acid binding"/>
    <property type="evidence" value="ECO:0007669"/>
    <property type="project" value="InterPro"/>
</dbReference>
<keyword evidence="2" id="KW-0378">Hydrolase</keyword>
<dbReference type="Gene3D" id="3.40.50.150">
    <property type="entry name" value="Vaccinia Virus protein VP39"/>
    <property type="match status" value="1"/>
</dbReference>
<gene>
    <name evidence="2" type="ORF">GKC89_02545</name>
</gene>
<evidence type="ECO:0000259" key="1">
    <source>
        <dbReference type="Pfam" id="PF07669"/>
    </source>
</evidence>
<dbReference type="GO" id="GO:0006304">
    <property type="term" value="P:DNA modification"/>
    <property type="evidence" value="ECO:0007669"/>
    <property type="project" value="InterPro"/>
</dbReference>